<dbReference type="SMART" id="SM00448">
    <property type="entry name" value="REC"/>
    <property type="match status" value="1"/>
</dbReference>
<dbReference type="PANTHER" id="PTHR48111">
    <property type="entry name" value="REGULATOR OF RPOS"/>
    <property type="match status" value="1"/>
</dbReference>
<dbReference type="GO" id="GO:0032993">
    <property type="term" value="C:protein-DNA complex"/>
    <property type="evidence" value="ECO:0007669"/>
    <property type="project" value="TreeGrafter"/>
</dbReference>
<dbReference type="CDD" id="cd17574">
    <property type="entry name" value="REC_OmpR"/>
    <property type="match status" value="1"/>
</dbReference>
<keyword evidence="3" id="KW-0805">Transcription regulation</keyword>
<evidence type="ECO:0000256" key="2">
    <source>
        <dbReference type="ARBA" id="ARBA00023012"/>
    </source>
</evidence>
<evidence type="ECO:0000259" key="6">
    <source>
        <dbReference type="PROSITE" id="PS50110"/>
    </source>
</evidence>
<evidence type="ECO:0000256" key="1">
    <source>
        <dbReference type="ARBA" id="ARBA00022553"/>
    </source>
</evidence>
<dbReference type="Gene3D" id="3.40.50.2300">
    <property type="match status" value="1"/>
</dbReference>
<dbReference type="EMBL" id="UINC01122229">
    <property type="protein sequence ID" value="SVC97910.1"/>
    <property type="molecule type" value="Genomic_DNA"/>
</dbReference>
<sequence length="106" mass="11907">MMETILIVDDDAHIREILRYKLVEAGYKTIEAGNGSEAIEQFTNLAPDLLILDIMMPEMDGTEVCREIRQTSTTPIIFLSSKDEEIDRIVGLELGGDDYVTKPFSP</sequence>
<accession>A0A382RKG4</accession>
<dbReference type="InterPro" id="IPR011006">
    <property type="entry name" value="CheY-like_superfamily"/>
</dbReference>
<evidence type="ECO:0000313" key="7">
    <source>
        <dbReference type="EMBL" id="SVC97910.1"/>
    </source>
</evidence>
<organism evidence="7">
    <name type="scientific">marine metagenome</name>
    <dbReference type="NCBI Taxonomy" id="408172"/>
    <lineage>
        <taxon>unclassified sequences</taxon>
        <taxon>metagenomes</taxon>
        <taxon>ecological metagenomes</taxon>
    </lineage>
</organism>
<keyword evidence="5" id="KW-0804">Transcription</keyword>
<dbReference type="FunFam" id="3.40.50.2300:FF:000001">
    <property type="entry name" value="DNA-binding response regulator PhoB"/>
    <property type="match status" value="1"/>
</dbReference>
<dbReference type="PROSITE" id="PS50110">
    <property type="entry name" value="RESPONSE_REGULATORY"/>
    <property type="match status" value="1"/>
</dbReference>
<proteinExistence type="predicted"/>
<protein>
    <recommendedName>
        <fullName evidence="6">Response regulatory domain-containing protein</fullName>
    </recommendedName>
</protein>
<dbReference type="SUPFAM" id="SSF52172">
    <property type="entry name" value="CheY-like"/>
    <property type="match status" value="1"/>
</dbReference>
<gene>
    <name evidence="7" type="ORF">METZ01_LOCUS350764</name>
</gene>
<dbReference type="PANTHER" id="PTHR48111:SF1">
    <property type="entry name" value="TWO-COMPONENT RESPONSE REGULATOR ORR33"/>
    <property type="match status" value="1"/>
</dbReference>
<dbReference type="AlphaFoldDB" id="A0A382RKG4"/>
<keyword evidence="2" id="KW-0902">Two-component regulatory system</keyword>
<reference evidence="7" key="1">
    <citation type="submission" date="2018-05" db="EMBL/GenBank/DDBJ databases">
        <authorList>
            <person name="Lanie J.A."/>
            <person name="Ng W.-L."/>
            <person name="Kazmierczak K.M."/>
            <person name="Andrzejewski T.M."/>
            <person name="Davidsen T.M."/>
            <person name="Wayne K.J."/>
            <person name="Tettelin H."/>
            <person name="Glass J.I."/>
            <person name="Rusch D."/>
            <person name="Podicherti R."/>
            <person name="Tsui H.-C.T."/>
            <person name="Winkler M.E."/>
        </authorList>
    </citation>
    <scope>NUCLEOTIDE SEQUENCE</scope>
</reference>
<dbReference type="GO" id="GO:0000976">
    <property type="term" value="F:transcription cis-regulatory region binding"/>
    <property type="evidence" value="ECO:0007669"/>
    <property type="project" value="TreeGrafter"/>
</dbReference>
<feature type="non-terminal residue" evidence="7">
    <location>
        <position position="106"/>
    </location>
</feature>
<dbReference type="GO" id="GO:0006355">
    <property type="term" value="P:regulation of DNA-templated transcription"/>
    <property type="evidence" value="ECO:0007669"/>
    <property type="project" value="TreeGrafter"/>
</dbReference>
<dbReference type="GO" id="GO:0005829">
    <property type="term" value="C:cytosol"/>
    <property type="evidence" value="ECO:0007669"/>
    <property type="project" value="TreeGrafter"/>
</dbReference>
<evidence type="ECO:0000256" key="3">
    <source>
        <dbReference type="ARBA" id="ARBA00023015"/>
    </source>
</evidence>
<keyword evidence="1" id="KW-0597">Phosphoprotein</keyword>
<evidence type="ECO:0000256" key="4">
    <source>
        <dbReference type="ARBA" id="ARBA00023125"/>
    </source>
</evidence>
<feature type="domain" description="Response regulatory" evidence="6">
    <location>
        <begin position="4"/>
        <end position="106"/>
    </location>
</feature>
<dbReference type="InterPro" id="IPR039420">
    <property type="entry name" value="WalR-like"/>
</dbReference>
<dbReference type="Pfam" id="PF00072">
    <property type="entry name" value="Response_reg"/>
    <property type="match status" value="1"/>
</dbReference>
<keyword evidence="4" id="KW-0238">DNA-binding</keyword>
<evidence type="ECO:0000256" key="5">
    <source>
        <dbReference type="ARBA" id="ARBA00023163"/>
    </source>
</evidence>
<dbReference type="GO" id="GO:0000156">
    <property type="term" value="F:phosphorelay response regulator activity"/>
    <property type="evidence" value="ECO:0007669"/>
    <property type="project" value="TreeGrafter"/>
</dbReference>
<dbReference type="InterPro" id="IPR001789">
    <property type="entry name" value="Sig_transdc_resp-reg_receiver"/>
</dbReference>
<name>A0A382RKG4_9ZZZZ</name>